<evidence type="ECO:0000313" key="3">
    <source>
        <dbReference type="EMBL" id="CAD1479590.1"/>
    </source>
</evidence>
<keyword evidence="2" id="KW-0472">Membrane</keyword>
<dbReference type="OrthoDB" id="7696636at2759"/>
<gene>
    <name evidence="3" type="ORF">MHI_LOCUS870027</name>
</gene>
<comment type="caution">
    <text evidence="3">The sequence shown here is derived from an EMBL/GenBank/DDBJ whole genome shotgun (WGS) entry which is preliminary data.</text>
</comment>
<evidence type="ECO:0000256" key="1">
    <source>
        <dbReference type="SAM" id="MobiDB-lite"/>
    </source>
</evidence>
<protein>
    <submittedName>
        <fullName evidence="3">Uncharacterized protein</fullName>
    </submittedName>
</protein>
<keyword evidence="4" id="KW-1185">Reference proteome</keyword>
<keyword evidence="2" id="KW-0812">Transmembrane</keyword>
<feature type="transmembrane region" description="Helical" evidence="2">
    <location>
        <begin position="140"/>
        <end position="161"/>
    </location>
</feature>
<sequence>TASTQRSQTSTKSSIKQTSTTSPLASTSMWSTSLRMLTSSPSDVIKTSSSAPTKKTKMPRVTLKLRENETIPQMYMKAGIASYKKGNITTSVLAHGLSLEGLIFKTPEGTINPWPQKWFFTDSSSSDFQWKGLNQMPIRIYIVLAVFAAMASISISLLLYVQRKAIRRQRQCIEEAGVEGHEEDKSILLGVQETEEKE</sequence>
<reference evidence="3" key="1">
    <citation type="submission" date="2020-07" db="EMBL/GenBank/DDBJ databases">
        <authorList>
            <person name="Nazaruddin N."/>
        </authorList>
    </citation>
    <scope>NUCLEOTIDE SEQUENCE</scope>
</reference>
<evidence type="ECO:0000256" key="2">
    <source>
        <dbReference type="SAM" id="Phobius"/>
    </source>
</evidence>
<feature type="region of interest" description="Disordered" evidence="1">
    <location>
        <begin position="1"/>
        <end position="28"/>
    </location>
</feature>
<dbReference type="AlphaFoldDB" id="A0A6V7HGN4"/>
<name>A0A6V7HGN4_9HYME</name>
<dbReference type="EMBL" id="CAJDYZ010011494">
    <property type="protein sequence ID" value="CAD1479590.1"/>
    <property type="molecule type" value="Genomic_DNA"/>
</dbReference>
<feature type="non-terminal residue" evidence="3">
    <location>
        <position position="1"/>
    </location>
</feature>
<proteinExistence type="predicted"/>
<evidence type="ECO:0000313" key="4">
    <source>
        <dbReference type="Proteomes" id="UP000752696"/>
    </source>
</evidence>
<organism evidence="3 4">
    <name type="scientific">Heterotrigona itama</name>
    <dbReference type="NCBI Taxonomy" id="395501"/>
    <lineage>
        <taxon>Eukaryota</taxon>
        <taxon>Metazoa</taxon>
        <taxon>Ecdysozoa</taxon>
        <taxon>Arthropoda</taxon>
        <taxon>Hexapoda</taxon>
        <taxon>Insecta</taxon>
        <taxon>Pterygota</taxon>
        <taxon>Neoptera</taxon>
        <taxon>Endopterygota</taxon>
        <taxon>Hymenoptera</taxon>
        <taxon>Apocrita</taxon>
        <taxon>Aculeata</taxon>
        <taxon>Apoidea</taxon>
        <taxon>Anthophila</taxon>
        <taxon>Apidae</taxon>
        <taxon>Heterotrigona</taxon>
    </lineage>
</organism>
<keyword evidence="2" id="KW-1133">Transmembrane helix</keyword>
<accession>A0A6V7HGN4</accession>
<feature type="compositionally biased region" description="Low complexity" evidence="1">
    <location>
        <begin position="1"/>
        <end position="22"/>
    </location>
</feature>
<dbReference type="Proteomes" id="UP000752696">
    <property type="component" value="Unassembled WGS sequence"/>
</dbReference>